<feature type="domain" description="FtsX extracellular" evidence="2">
    <location>
        <begin position="101"/>
        <end position="191"/>
    </location>
</feature>
<dbReference type="AlphaFoldDB" id="A0A285GXM5"/>
<gene>
    <name evidence="3" type="ORF">SAMN05421748_10345</name>
</gene>
<keyword evidence="4" id="KW-1185">Reference proteome</keyword>
<proteinExistence type="predicted"/>
<dbReference type="RefSeq" id="WP_097319287.1">
    <property type="nucleotide sequence ID" value="NZ_OBDY01000003.1"/>
</dbReference>
<name>A0A285GXM5_9ACTN</name>
<dbReference type="Gene3D" id="3.30.70.3040">
    <property type="match status" value="1"/>
</dbReference>
<evidence type="ECO:0000313" key="3">
    <source>
        <dbReference type="EMBL" id="SNY28218.1"/>
    </source>
</evidence>
<keyword evidence="1" id="KW-0812">Transmembrane</keyword>
<dbReference type="OrthoDB" id="3387849at2"/>
<dbReference type="Proteomes" id="UP000219612">
    <property type="component" value="Unassembled WGS sequence"/>
</dbReference>
<sequence length="197" mass="21159">MTEHLKELFDQALDDEPAFADGDVAARVMAQGRSIRRRRRRRGVVVGGSAAAALVAVVVGLNLGAAPADPPPVAVPAALALIAQAEPRCAWQAGSDDATDVFVVLWEDVSDGQQDALRDALRADPLVRDLRFESRGQAYERFKNLWSDSPEFVASVDESSLPSSFRLKLVRPSQFSEFAAVYAGRPGVQDVIGGVCP</sequence>
<reference evidence="3 4" key="1">
    <citation type="submission" date="2017-09" db="EMBL/GenBank/DDBJ databases">
        <authorList>
            <person name="Ehlers B."/>
            <person name="Leendertz F.H."/>
        </authorList>
    </citation>
    <scope>NUCLEOTIDE SEQUENCE [LARGE SCALE GENOMIC DNA]</scope>
    <source>
        <strain evidence="3 4">CGMCC 4.6857</strain>
    </source>
</reference>
<evidence type="ECO:0000259" key="2">
    <source>
        <dbReference type="Pfam" id="PF18075"/>
    </source>
</evidence>
<evidence type="ECO:0000256" key="1">
    <source>
        <dbReference type="SAM" id="Phobius"/>
    </source>
</evidence>
<protein>
    <recommendedName>
        <fullName evidence="2">FtsX extracellular domain-containing protein</fullName>
    </recommendedName>
</protein>
<organism evidence="3 4">
    <name type="scientific">Paractinoplanes atraurantiacus</name>
    <dbReference type="NCBI Taxonomy" id="1036182"/>
    <lineage>
        <taxon>Bacteria</taxon>
        <taxon>Bacillati</taxon>
        <taxon>Actinomycetota</taxon>
        <taxon>Actinomycetes</taxon>
        <taxon>Micromonosporales</taxon>
        <taxon>Micromonosporaceae</taxon>
        <taxon>Paractinoplanes</taxon>
    </lineage>
</organism>
<dbReference type="EMBL" id="OBDY01000003">
    <property type="protein sequence ID" value="SNY28218.1"/>
    <property type="molecule type" value="Genomic_DNA"/>
</dbReference>
<dbReference type="Pfam" id="PF18075">
    <property type="entry name" value="FtsX_ECD"/>
    <property type="match status" value="1"/>
</dbReference>
<feature type="transmembrane region" description="Helical" evidence="1">
    <location>
        <begin position="43"/>
        <end position="65"/>
    </location>
</feature>
<accession>A0A285GXM5</accession>
<keyword evidence="1" id="KW-1133">Transmembrane helix</keyword>
<dbReference type="InterPro" id="IPR040690">
    <property type="entry name" value="FtsX_ECD"/>
</dbReference>
<keyword evidence="1" id="KW-0472">Membrane</keyword>
<evidence type="ECO:0000313" key="4">
    <source>
        <dbReference type="Proteomes" id="UP000219612"/>
    </source>
</evidence>